<dbReference type="InterPro" id="IPR003439">
    <property type="entry name" value="ABC_transporter-like_ATP-bd"/>
</dbReference>
<dbReference type="PANTHER" id="PTHR42788:SF19">
    <property type="entry name" value="ALIPHATIC SULFONATES IMPORT ATP-BINDING PROTEIN SSUB 2"/>
    <property type="match status" value="1"/>
</dbReference>
<organism evidence="6 7">
    <name type="scientific">Sneathiella marina</name>
    <dbReference type="NCBI Taxonomy" id="2950108"/>
    <lineage>
        <taxon>Bacteria</taxon>
        <taxon>Pseudomonadati</taxon>
        <taxon>Pseudomonadota</taxon>
        <taxon>Alphaproteobacteria</taxon>
        <taxon>Sneathiellales</taxon>
        <taxon>Sneathiellaceae</taxon>
        <taxon>Sneathiella</taxon>
    </lineage>
</organism>
<evidence type="ECO:0000256" key="1">
    <source>
        <dbReference type="ARBA" id="ARBA00005417"/>
    </source>
</evidence>
<evidence type="ECO:0000256" key="4">
    <source>
        <dbReference type="ARBA" id="ARBA00022840"/>
    </source>
</evidence>
<keyword evidence="2" id="KW-0813">Transport</keyword>
<dbReference type="PROSITE" id="PS50893">
    <property type="entry name" value="ABC_TRANSPORTER_2"/>
    <property type="match status" value="1"/>
</dbReference>
<dbReference type="SMART" id="SM00382">
    <property type="entry name" value="AAA"/>
    <property type="match status" value="1"/>
</dbReference>
<keyword evidence="4 6" id="KW-0067">ATP-binding</keyword>
<dbReference type="InterPro" id="IPR017871">
    <property type="entry name" value="ABC_transporter-like_CS"/>
</dbReference>
<evidence type="ECO:0000313" key="6">
    <source>
        <dbReference type="EMBL" id="USG60309.1"/>
    </source>
</evidence>
<dbReference type="PANTHER" id="PTHR42788">
    <property type="entry name" value="TAURINE IMPORT ATP-BINDING PROTEIN-RELATED"/>
    <property type="match status" value="1"/>
</dbReference>
<dbReference type="SUPFAM" id="SSF52540">
    <property type="entry name" value="P-loop containing nucleoside triphosphate hydrolases"/>
    <property type="match status" value="1"/>
</dbReference>
<keyword evidence="3" id="KW-0547">Nucleotide-binding</keyword>
<evidence type="ECO:0000259" key="5">
    <source>
        <dbReference type="PROSITE" id="PS50893"/>
    </source>
</evidence>
<dbReference type="InterPro" id="IPR050166">
    <property type="entry name" value="ABC_transporter_ATP-bind"/>
</dbReference>
<dbReference type="GO" id="GO:0005524">
    <property type="term" value="F:ATP binding"/>
    <property type="evidence" value="ECO:0007669"/>
    <property type="project" value="UniProtKB-KW"/>
</dbReference>
<evidence type="ECO:0000256" key="2">
    <source>
        <dbReference type="ARBA" id="ARBA00022448"/>
    </source>
</evidence>
<dbReference type="EMBL" id="CP098747">
    <property type="protein sequence ID" value="USG60309.1"/>
    <property type="molecule type" value="Genomic_DNA"/>
</dbReference>
<feature type="domain" description="ABC transporter" evidence="5">
    <location>
        <begin position="1"/>
        <end position="217"/>
    </location>
</feature>
<dbReference type="InterPro" id="IPR003593">
    <property type="entry name" value="AAA+_ATPase"/>
</dbReference>
<dbReference type="InterPro" id="IPR027417">
    <property type="entry name" value="P-loop_NTPase"/>
</dbReference>
<accession>A0ABY4W022</accession>
<dbReference type="Gene3D" id="3.40.50.300">
    <property type="entry name" value="P-loop containing nucleotide triphosphate hydrolases"/>
    <property type="match status" value="1"/>
</dbReference>
<dbReference type="RefSeq" id="WP_251933157.1">
    <property type="nucleotide sequence ID" value="NZ_CP098747.1"/>
</dbReference>
<protein>
    <submittedName>
        <fullName evidence="6">ABC transporter ATP-binding protein</fullName>
    </submittedName>
</protein>
<dbReference type="Pfam" id="PF00005">
    <property type="entry name" value="ABC_tran"/>
    <property type="match status" value="1"/>
</dbReference>
<comment type="similarity">
    <text evidence="1">Belongs to the ABC transporter superfamily.</text>
</comment>
<proteinExistence type="inferred from homology"/>
<evidence type="ECO:0000313" key="7">
    <source>
        <dbReference type="Proteomes" id="UP001056291"/>
    </source>
</evidence>
<dbReference type="PROSITE" id="PS00211">
    <property type="entry name" value="ABC_TRANSPORTER_1"/>
    <property type="match status" value="1"/>
</dbReference>
<dbReference type="Proteomes" id="UP001056291">
    <property type="component" value="Chromosome"/>
</dbReference>
<reference evidence="6" key="1">
    <citation type="submission" date="2022-06" db="EMBL/GenBank/DDBJ databases">
        <title>Sneathiella actinostolidae sp. nov., isolated from a sea anemonein the Western Pacific Ocean.</title>
        <authorList>
            <person name="Wei M.J."/>
        </authorList>
    </citation>
    <scope>NUCLEOTIDE SEQUENCE</scope>
    <source>
        <strain evidence="6">PHK-P5</strain>
    </source>
</reference>
<keyword evidence="7" id="KW-1185">Reference proteome</keyword>
<gene>
    <name evidence="6" type="ORF">NBZ79_14150</name>
</gene>
<evidence type="ECO:0000256" key="3">
    <source>
        <dbReference type="ARBA" id="ARBA00022741"/>
    </source>
</evidence>
<name>A0ABY4W022_9PROT</name>
<sequence length="229" mass="25689">MKIEIESKSFTDKQIFSNFDLELAETEFLAISGPSGCGKTTLLRLIAGLDKDVQMTMTSSFNRIGYVFQEPRLLPWRTIRENLHLVCADTAAGKEQADLALQTVNLWEERNEFPDALSLGMKRRIELARAFAVKPDLILLDEPFVSLDSVSAAELRELLLTVWARDKPKIIMVSHNLEECLSLADRIVSLAGNPAKILSSFAIDHPRKQRDASWITSQMASLKTSQVPE</sequence>